<dbReference type="EMBL" id="PP179326">
    <property type="protein sequence ID" value="XAI70712.1"/>
    <property type="molecule type" value="Genomic_DNA"/>
</dbReference>
<dbReference type="Pfam" id="PF04404">
    <property type="entry name" value="ERF"/>
    <property type="match status" value="1"/>
</dbReference>
<gene>
    <name evidence="1" type="ORF">Orimi01_00055</name>
</gene>
<reference evidence="1" key="1">
    <citation type="journal article" date="2024" name="J. Gen. Virol.">
        <title>Novel phages of Pseudomonas syringae unveil numerous potential auxiliary metabolic genes.</title>
        <authorList>
            <person name="Feltin C."/>
            <person name="Garneau J.R."/>
            <person name="Morris C.E."/>
            <person name="Berard A."/>
            <person name="Torres-Barcelo C."/>
        </authorList>
    </citation>
    <scope>NUCLEOTIDE SEQUENCE</scope>
</reference>
<name>A0AAU6W268_9VIRU</name>
<proteinExistence type="predicted"/>
<dbReference type="InterPro" id="IPR007499">
    <property type="entry name" value="ERF_bacteria_virus"/>
</dbReference>
<evidence type="ECO:0000313" key="1">
    <source>
        <dbReference type="EMBL" id="XAI70712.1"/>
    </source>
</evidence>
<protein>
    <submittedName>
        <fullName evidence="1">ERF family protein</fullName>
    </submittedName>
</protein>
<sequence length="248" mass="26410">MSNIIEHSGDSQLSAPVANQSGAMMDFIQRAASDPSVDIDKLERLIMLSERMQAKGAETAFNAAMAQMQCEIPTVGETGLNSHTRNAYATLDDINHTLKPIMQRHGFAVTFKVEHASNGISVTGILMHSAGHREQTTMLLPIDTGSGRNAVQAVGSSTTYGKRYVMCALLNITTGETRDDDGAGGGGSLNDQAVIDMLERVSECFTADDLTAVWKASVKVLQAAGDMAGYERVKSAVAERGKSLEAAQ</sequence>
<accession>A0AAU6W268</accession>
<organism evidence="1">
    <name type="scientific">Pseudomonas phage Orimi01</name>
    <dbReference type="NCBI Taxonomy" id="3138541"/>
    <lineage>
        <taxon>Viruses</taxon>
    </lineage>
</organism>